<dbReference type="CDD" id="cd04301">
    <property type="entry name" value="NAT_SF"/>
    <property type="match status" value="1"/>
</dbReference>
<dbReference type="SUPFAM" id="SSF55729">
    <property type="entry name" value="Acyl-CoA N-acyltransferases (Nat)"/>
    <property type="match status" value="1"/>
</dbReference>
<dbReference type="AlphaFoldDB" id="A0A5C1QC21"/>
<feature type="domain" description="N-acetyltransferase" evidence="1">
    <location>
        <begin position="1"/>
        <end position="179"/>
    </location>
</feature>
<gene>
    <name evidence="2" type="ORF">EW093_09225</name>
</gene>
<dbReference type="Gene3D" id="3.40.630.30">
    <property type="match status" value="2"/>
</dbReference>
<reference evidence="2 3" key="2">
    <citation type="submission" date="2019-09" db="EMBL/GenBank/DDBJ databases">
        <title>Complete Genome Sequence and Methylome Analysis of free living Spirochaetas.</title>
        <authorList>
            <person name="Leshcheva N."/>
            <person name="Mikheeva N."/>
        </authorList>
    </citation>
    <scope>NUCLEOTIDE SEQUENCE [LARGE SCALE GENOMIC DNA]</scope>
    <source>
        <strain evidence="2 3">P</strain>
    </source>
</reference>
<name>A0A5C1QC21_9SPIO</name>
<reference evidence="2 3" key="1">
    <citation type="submission" date="2019-02" db="EMBL/GenBank/DDBJ databases">
        <authorList>
            <person name="Fomenkov A."/>
            <person name="Dubinina G."/>
            <person name="Grabovich M."/>
            <person name="Vincze T."/>
            <person name="Roberts R.J."/>
        </authorList>
    </citation>
    <scope>NUCLEOTIDE SEQUENCE [LARGE SCALE GENOMIC DNA]</scope>
    <source>
        <strain evidence="2 3">P</strain>
    </source>
</reference>
<sequence>MIIRNAEIKDRESLEEICFNTRTGSLLNVEDKKGFTYRWVTNYVENFIDFCFVAEDNNEIIGYIVSTPNTEKQEELYYNKSGINIIRTITVLENLLEEYPAHLHINLTSKTRGKGVGTKLIESMENKLIESGIKGVHLGVMADNEIAFSFYKKNGFNVIKNQILDNNQGSVLFMGKILA</sequence>
<dbReference type="KEGG" id="sper:EW093_09225"/>
<dbReference type="EMBL" id="CP035807">
    <property type="protein sequence ID" value="QEN04878.1"/>
    <property type="molecule type" value="Genomic_DNA"/>
</dbReference>
<dbReference type="GO" id="GO:0016747">
    <property type="term" value="F:acyltransferase activity, transferring groups other than amino-acyl groups"/>
    <property type="evidence" value="ECO:0007669"/>
    <property type="project" value="InterPro"/>
</dbReference>
<evidence type="ECO:0000313" key="3">
    <source>
        <dbReference type="Proteomes" id="UP000323824"/>
    </source>
</evidence>
<keyword evidence="2" id="KW-0808">Transferase</keyword>
<evidence type="ECO:0000313" key="2">
    <source>
        <dbReference type="EMBL" id="QEN04878.1"/>
    </source>
</evidence>
<protein>
    <submittedName>
        <fullName evidence="2">GNAT family N-acetyltransferase</fullName>
    </submittedName>
</protein>
<dbReference type="InterPro" id="IPR050276">
    <property type="entry name" value="MshD_Acetyltransferase"/>
</dbReference>
<accession>A0A5C1QC21</accession>
<keyword evidence="3" id="KW-1185">Reference proteome</keyword>
<dbReference type="RefSeq" id="WP_149568119.1">
    <property type="nucleotide sequence ID" value="NZ_CP035807.1"/>
</dbReference>
<dbReference type="OrthoDB" id="361043at2"/>
<dbReference type="PANTHER" id="PTHR43617">
    <property type="entry name" value="L-AMINO ACID N-ACETYLTRANSFERASE"/>
    <property type="match status" value="1"/>
</dbReference>
<dbReference type="Pfam" id="PF00583">
    <property type="entry name" value="Acetyltransf_1"/>
    <property type="match status" value="1"/>
</dbReference>
<dbReference type="PROSITE" id="PS51186">
    <property type="entry name" value="GNAT"/>
    <property type="match status" value="1"/>
</dbReference>
<dbReference type="InterPro" id="IPR000182">
    <property type="entry name" value="GNAT_dom"/>
</dbReference>
<dbReference type="PANTHER" id="PTHR43617:SF34">
    <property type="entry name" value="PUTATIVE-RELATED"/>
    <property type="match status" value="1"/>
</dbReference>
<organism evidence="2 3">
    <name type="scientific">Thiospirochaeta perfilievii</name>
    <dbReference type="NCBI Taxonomy" id="252967"/>
    <lineage>
        <taxon>Bacteria</taxon>
        <taxon>Pseudomonadati</taxon>
        <taxon>Spirochaetota</taxon>
        <taxon>Spirochaetia</taxon>
        <taxon>Spirochaetales</taxon>
        <taxon>Spirochaetaceae</taxon>
        <taxon>Thiospirochaeta</taxon>
    </lineage>
</organism>
<evidence type="ECO:0000259" key="1">
    <source>
        <dbReference type="PROSITE" id="PS51186"/>
    </source>
</evidence>
<proteinExistence type="predicted"/>
<dbReference type="Proteomes" id="UP000323824">
    <property type="component" value="Chromosome"/>
</dbReference>
<dbReference type="InterPro" id="IPR016181">
    <property type="entry name" value="Acyl_CoA_acyltransferase"/>
</dbReference>